<dbReference type="AlphaFoldDB" id="A0A7X0IEH3"/>
<dbReference type="RefSeq" id="WP_184979559.1">
    <property type="nucleotide sequence ID" value="NZ_BAAALO010000037.1"/>
</dbReference>
<dbReference type="PROSITE" id="PS00018">
    <property type="entry name" value="EF_HAND_1"/>
    <property type="match status" value="2"/>
</dbReference>
<accession>A0A7X0IEH3</accession>
<proteinExistence type="predicted"/>
<evidence type="ECO:0000313" key="2">
    <source>
        <dbReference type="EMBL" id="MBB6472468.1"/>
    </source>
</evidence>
<protein>
    <recommendedName>
        <fullName evidence="1">EF-hand domain-containing protein</fullName>
    </recommendedName>
</protein>
<dbReference type="EMBL" id="JACHIU010000001">
    <property type="protein sequence ID" value="MBB6472468.1"/>
    <property type="molecule type" value="Genomic_DNA"/>
</dbReference>
<dbReference type="InterPro" id="IPR002048">
    <property type="entry name" value="EF_hand_dom"/>
</dbReference>
<sequence>MQPSPLELNAGSAFDITDIDQDGFLGKEDMDLAGPLVADRLGLPAEAPARDRLRDAYLRVWESVLTAVGADASGRVSRRRYVEYAASPRLDRTGFIVHIVWPITEALWDALDTDGDQRLSMAEYLHLWSAYEVETSEAREAFILLDTDGDGHLGKDEFAQAMYDFYFSLDPKKTAIPILGRC</sequence>
<name>A0A7X0IEH3_9ACTN</name>
<dbReference type="Pfam" id="PF13499">
    <property type="entry name" value="EF-hand_7"/>
    <property type="match status" value="1"/>
</dbReference>
<dbReference type="SMART" id="SM00054">
    <property type="entry name" value="EFh"/>
    <property type="match status" value="3"/>
</dbReference>
<feature type="domain" description="EF-hand" evidence="1">
    <location>
        <begin position="133"/>
        <end position="168"/>
    </location>
</feature>
<dbReference type="PROSITE" id="PS50222">
    <property type="entry name" value="EF_HAND_2"/>
    <property type="match status" value="1"/>
</dbReference>
<keyword evidence="3" id="KW-1185">Reference proteome</keyword>
<dbReference type="CDD" id="cd00051">
    <property type="entry name" value="EFh"/>
    <property type="match status" value="1"/>
</dbReference>
<gene>
    <name evidence="2" type="ORF">BJ992_001899</name>
</gene>
<dbReference type="SUPFAM" id="SSF47473">
    <property type="entry name" value="EF-hand"/>
    <property type="match status" value="1"/>
</dbReference>
<organism evidence="2 3">
    <name type="scientific">Sphaerisporangium rubeum</name>
    <dbReference type="NCBI Taxonomy" id="321317"/>
    <lineage>
        <taxon>Bacteria</taxon>
        <taxon>Bacillati</taxon>
        <taxon>Actinomycetota</taxon>
        <taxon>Actinomycetes</taxon>
        <taxon>Streptosporangiales</taxon>
        <taxon>Streptosporangiaceae</taxon>
        <taxon>Sphaerisporangium</taxon>
    </lineage>
</organism>
<dbReference type="InterPro" id="IPR018247">
    <property type="entry name" value="EF_Hand_1_Ca_BS"/>
</dbReference>
<dbReference type="Gene3D" id="1.10.238.10">
    <property type="entry name" value="EF-hand"/>
    <property type="match status" value="1"/>
</dbReference>
<reference evidence="2 3" key="1">
    <citation type="submission" date="2020-08" db="EMBL/GenBank/DDBJ databases">
        <title>Sequencing the genomes of 1000 actinobacteria strains.</title>
        <authorList>
            <person name="Klenk H.-P."/>
        </authorList>
    </citation>
    <scope>NUCLEOTIDE SEQUENCE [LARGE SCALE GENOMIC DNA]</scope>
    <source>
        <strain evidence="2 3">DSM 44936</strain>
    </source>
</reference>
<dbReference type="Proteomes" id="UP000555564">
    <property type="component" value="Unassembled WGS sequence"/>
</dbReference>
<evidence type="ECO:0000313" key="3">
    <source>
        <dbReference type="Proteomes" id="UP000555564"/>
    </source>
</evidence>
<evidence type="ECO:0000259" key="1">
    <source>
        <dbReference type="PROSITE" id="PS50222"/>
    </source>
</evidence>
<comment type="caution">
    <text evidence="2">The sequence shown here is derived from an EMBL/GenBank/DDBJ whole genome shotgun (WGS) entry which is preliminary data.</text>
</comment>
<dbReference type="InterPro" id="IPR011992">
    <property type="entry name" value="EF-hand-dom_pair"/>
</dbReference>
<dbReference type="GO" id="GO:0005509">
    <property type="term" value="F:calcium ion binding"/>
    <property type="evidence" value="ECO:0007669"/>
    <property type="project" value="InterPro"/>
</dbReference>